<dbReference type="InterPro" id="IPR012334">
    <property type="entry name" value="Pectin_lyas_fold"/>
</dbReference>
<organism evidence="1 2">
    <name type="scientific">Candidatus Electrothrix marina</name>
    <dbReference type="NCBI Taxonomy" id="1859130"/>
    <lineage>
        <taxon>Bacteria</taxon>
        <taxon>Pseudomonadati</taxon>
        <taxon>Thermodesulfobacteriota</taxon>
        <taxon>Desulfobulbia</taxon>
        <taxon>Desulfobulbales</taxon>
        <taxon>Desulfobulbaceae</taxon>
        <taxon>Candidatus Electrothrix</taxon>
    </lineage>
</organism>
<dbReference type="Gene3D" id="2.160.20.10">
    <property type="entry name" value="Single-stranded right-handed beta-helix, Pectin lyase-like"/>
    <property type="match status" value="1"/>
</dbReference>
<protein>
    <recommendedName>
        <fullName evidence="3">DUF1565 domain-containing protein</fullName>
    </recommendedName>
</protein>
<dbReference type="AlphaFoldDB" id="A0A444JCF3"/>
<accession>A0A444JCF3</accession>
<reference evidence="1 2" key="1">
    <citation type="submission" date="2017-01" db="EMBL/GenBank/DDBJ databases">
        <title>The cable genome- insights into the physiology and evolution of filamentous bacteria capable of sulfide oxidation via long distance electron transfer.</title>
        <authorList>
            <person name="Schreiber L."/>
            <person name="Bjerg J.T."/>
            <person name="Boggild A."/>
            <person name="Van De Vossenberg J."/>
            <person name="Meysman F."/>
            <person name="Nielsen L.P."/>
            <person name="Schramm A."/>
            <person name="Kjeldsen K.U."/>
        </authorList>
    </citation>
    <scope>NUCLEOTIDE SEQUENCE [LARGE SCALE GENOMIC DNA]</scope>
    <source>
        <strain evidence="1">A5</strain>
    </source>
</reference>
<evidence type="ECO:0008006" key="3">
    <source>
        <dbReference type="Google" id="ProtNLM"/>
    </source>
</evidence>
<sequence length="198" mass="21600">MALKKNILFFCTLFSLLPYTVCQSQGPEGLSPHNLLDGHSVESVTLVPFEEAVTEKLQLAKKKALSLIDGQFHKKGKKLLVPEKYKTIQSAINAATSGDSVVVKEGIYYEQLVMKDGVKLVSDSSNKGDELVPVDQAIVQLPRRPCGLLLTAQSLPHPITACLTSQRDSAPQPLLMGSPSRIYPDRTITNPVMPMLST</sequence>
<dbReference type="EMBL" id="MTKS01000268">
    <property type="protein sequence ID" value="RWX50758.1"/>
    <property type="molecule type" value="Genomic_DNA"/>
</dbReference>
<keyword evidence="2" id="KW-1185">Reference proteome</keyword>
<dbReference type="Proteomes" id="UP000288892">
    <property type="component" value="Unassembled WGS sequence"/>
</dbReference>
<comment type="caution">
    <text evidence="1">The sequence shown here is derived from an EMBL/GenBank/DDBJ whole genome shotgun (WGS) entry which is preliminary data.</text>
</comment>
<dbReference type="SUPFAM" id="SSF51126">
    <property type="entry name" value="Pectin lyase-like"/>
    <property type="match status" value="1"/>
</dbReference>
<proteinExistence type="predicted"/>
<name>A0A444JCF3_9BACT</name>
<dbReference type="InterPro" id="IPR011050">
    <property type="entry name" value="Pectin_lyase_fold/virulence"/>
</dbReference>
<gene>
    <name evidence="1" type="ORF">VU01_12684</name>
</gene>
<evidence type="ECO:0000313" key="2">
    <source>
        <dbReference type="Proteomes" id="UP000288892"/>
    </source>
</evidence>
<evidence type="ECO:0000313" key="1">
    <source>
        <dbReference type="EMBL" id="RWX50758.1"/>
    </source>
</evidence>